<gene>
    <name evidence="2" type="ordered locus">Rumal_1246</name>
</gene>
<name>E6UDX5_RUMA7</name>
<evidence type="ECO:0000313" key="3">
    <source>
        <dbReference type="Proteomes" id="UP000006919"/>
    </source>
</evidence>
<dbReference type="RefSeq" id="WP_013497934.1">
    <property type="nucleotide sequence ID" value="NC_014833.1"/>
</dbReference>
<dbReference type="STRING" id="697329.Rumal_1246"/>
<sequence length="170" mass="18548" precursor="true">MTKKNRYTALILAAAIMLGGCSAKNNADKDKSSSAESTEAAADISAEELIEGISGDNLDGRLHKSEGKYDKYAARLYGTGFENISDGAILYNEEGGYADEVSVVKFAEGTDGQELLKQRLDDRISTFRDYRPDEMTKLDNAKIFSAGGFDILIISDDADNIEKQLKEKLS</sequence>
<reference evidence="2 3" key="1">
    <citation type="journal article" date="2011" name="J. Bacteriol.">
        <title>Complete genome of the cellulolytic ruminal bacterium Ruminococcus albus 7.</title>
        <authorList>
            <person name="Suen G."/>
            <person name="Stevenson D.M."/>
            <person name="Bruce D.C."/>
            <person name="Chertkov O."/>
            <person name="Copeland A."/>
            <person name="Cheng J.F."/>
            <person name="Detter C."/>
            <person name="Detter J.C."/>
            <person name="Goodwin L.A."/>
            <person name="Han C.S."/>
            <person name="Hauser L.J."/>
            <person name="Ivanova N.N."/>
            <person name="Kyrpides N.C."/>
            <person name="Land M.L."/>
            <person name="Lapidus A."/>
            <person name="Lucas S."/>
            <person name="Ovchinnikova G."/>
            <person name="Pitluck S."/>
            <person name="Tapia R."/>
            <person name="Woyke T."/>
            <person name="Boyum J."/>
            <person name="Mead D."/>
            <person name="Weimer P.J."/>
        </authorList>
    </citation>
    <scope>NUCLEOTIDE SEQUENCE [LARGE SCALE GENOMIC DNA]</scope>
    <source>
        <strain evidence="3">ATCC 27210 / DSM 20455 / JCM 14654 / NCDO 2250 / 7</strain>
    </source>
</reference>
<feature type="signal peptide" evidence="1">
    <location>
        <begin position="1"/>
        <end position="23"/>
    </location>
</feature>
<proteinExistence type="predicted"/>
<evidence type="ECO:0000256" key="1">
    <source>
        <dbReference type="SAM" id="SignalP"/>
    </source>
</evidence>
<dbReference type="eggNOG" id="ENOG50333CE">
    <property type="taxonomic scope" value="Bacteria"/>
</dbReference>
<dbReference type="Pfam" id="PF14270">
    <property type="entry name" value="DUF4358"/>
    <property type="match status" value="1"/>
</dbReference>
<dbReference type="OrthoDB" id="1820385at2"/>
<dbReference type="InterPro" id="IPR025648">
    <property type="entry name" value="DUF4358"/>
</dbReference>
<organism evidence="2 3">
    <name type="scientific">Ruminococcus albus (strain ATCC 27210 / DSM 20455 / JCM 14654 / NCDO 2250 / 7)</name>
    <dbReference type="NCBI Taxonomy" id="697329"/>
    <lineage>
        <taxon>Bacteria</taxon>
        <taxon>Bacillati</taxon>
        <taxon>Bacillota</taxon>
        <taxon>Clostridia</taxon>
        <taxon>Eubacteriales</taxon>
        <taxon>Oscillospiraceae</taxon>
        <taxon>Ruminococcus</taxon>
    </lineage>
</organism>
<dbReference type="Proteomes" id="UP000006919">
    <property type="component" value="Chromosome"/>
</dbReference>
<keyword evidence="1" id="KW-0732">Signal</keyword>
<evidence type="ECO:0008006" key="4">
    <source>
        <dbReference type="Google" id="ProtNLM"/>
    </source>
</evidence>
<dbReference type="AlphaFoldDB" id="E6UDX5"/>
<dbReference type="EMBL" id="CP002403">
    <property type="protein sequence ID" value="ADU21762.1"/>
    <property type="molecule type" value="Genomic_DNA"/>
</dbReference>
<dbReference type="PROSITE" id="PS51257">
    <property type="entry name" value="PROKAR_LIPOPROTEIN"/>
    <property type="match status" value="1"/>
</dbReference>
<dbReference type="HOGENOM" id="CLU_1473082_0_0_9"/>
<accession>E6UDX5</accession>
<protein>
    <recommendedName>
        <fullName evidence="4">DUF4358 domain-containing protein</fullName>
    </recommendedName>
</protein>
<dbReference type="KEGG" id="ral:Rumal_1246"/>
<evidence type="ECO:0000313" key="2">
    <source>
        <dbReference type="EMBL" id="ADU21762.1"/>
    </source>
</evidence>
<feature type="chain" id="PRO_5003212444" description="DUF4358 domain-containing protein" evidence="1">
    <location>
        <begin position="24"/>
        <end position="170"/>
    </location>
</feature>